<gene>
    <name evidence="2" type="ORF">F5X68DRAFT_143917</name>
</gene>
<reference evidence="2" key="1">
    <citation type="journal article" date="2021" name="Nat. Commun.">
        <title>Genetic determinants of endophytism in the Arabidopsis root mycobiome.</title>
        <authorList>
            <person name="Mesny F."/>
            <person name="Miyauchi S."/>
            <person name="Thiergart T."/>
            <person name="Pickel B."/>
            <person name="Atanasova L."/>
            <person name="Karlsson M."/>
            <person name="Huettel B."/>
            <person name="Barry K.W."/>
            <person name="Haridas S."/>
            <person name="Chen C."/>
            <person name="Bauer D."/>
            <person name="Andreopoulos W."/>
            <person name="Pangilinan J."/>
            <person name="LaButti K."/>
            <person name="Riley R."/>
            <person name="Lipzen A."/>
            <person name="Clum A."/>
            <person name="Drula E."/>
            <person name="Henrissat B."/>
            <person name="Kohler A."/>
            <person name="Grigoriev I.V."/>
            <person name="Martin F.M."/>
            <person name="Hacquard S."/>
        </authorList>
    </citation>
    <scope>NUCLEOTIDE SEQUENCE</scope>
    <source>
        <strain evidence="2">MPI-SDFR-AT-0117</strain>
    </source>
</reference>
<feature type="signal peptide" evidence="1">
    <location>
        <begin position="1"/>
        <end position="18"/>
    </location>
</feature>
<dbReference type="EMBL" id="JAGSXJ010000039">
    <property type="protein sequence ID" value="KAH6664801.1"/>
    <property type="molecule type" value="Genomic_DNA"/>
</dbReference>
<dbReference type="Proteomes" id="UP000770015">
    <property type="component" value="Unassembled WGS sequence"/>
</dbReference>
<evidence type="ECO:0000313" key="3">
    <source>
        <dbReference type="Proteomes" id="UP000770015"/>
    </source>
</evidence>
<evidence type="ECO:0000313" key="2">
    <source>
        <dbReference type="EMBL" id="KAH6664801.1"/>
    </source>
</evidence>
<protein>
    <submittedName>
        <fullName evidence="2">Uncharacterized protein</fullName>
    </submittedName>
</protein>
<name>A0A9P8V153_9PEZI</name>
<feature type="chain" id="PRO_5040238034" evidence="1">
    <location>
        <begin position="19"/>
        <end position="234"/>
    </location>
</feature>
<keyword evidence="1" id="KW-0732">Signal</keyword>
<evidence type="ECO:0000256" key="1">
    <source>
        <dbReference type="SAM" id="SignalP"/>
    </source>
</evidence>
<organism evidence="2 3">
    <name type="scientific">Plectosphaerella plurivora</name>
    <dbReference type="NCBI Taxonomy" id="936078"/>
    <lineage>
        <taxon>Eukaryota</taxon>
        <taxon>Fungi</taxon>
        <taxon>Dikarya</taxon>
        <taxon>Ascomycota</taxon>
        <taxon>Pezizomycotina</taxon>
        <taxon>Sordariomycetes</taxon>
        <taxon>Hypocreomycetidae</taxon>
        <taxon>Glomerellales</taxon>
        <taxon>Plectosphaerellaceae</taxon>
        <taxon>Plectosphaerella</taxon>
    </lineage>
</organism>
<dbReference type="AlphaFoldDB" id="A0A9P8V153"/>
<comment type="caution">
    <text evidence="2">The sequence shown here is derived from an EMBL/GenBank/DDBJ whole genome shotgun (WGS) entry which is preliminary data.</text>
</comment>
<sequence>MLPSYTLLALGLASVSSAAIVKRLSSDDILVLGVDGSTQVMKANEFAALEARAAAPSPADFSSLPGEPAIDRRCAWTREVQVLSDTQFLNWDVAMSPVISSVGGKGTVTVTSGSEISNSISVGSSVSVGTLDQIFGMSLSIEASQSWTSSYEQSLTFEVPEGHHGLIVSQPYVRRVEGNVWSGCVDNLEKTPFSSDSYTDRTYGTDLKWVAGIIRLCSSTTYPIPYCVGEGSHQ</sequence>
<dbReference type="PROSITE" id="PS50890">
    <property type="entry name" value="PUA"/>
    <property type="match status" value="1"/>
</dbReference>
<dbReference type="OrthoDB" id="4831122at2759"/>
<accession>A0A9P8V153</accession>
<proteinExistence type="predicted"/>
<keyword evidence="3" id="KW-1185">Reference proteome</keyword>